<proteinExistence type="predicted"/>
<dbReference type="EMBL" id="JACXAD010000016">
    <property type="protein sequence ID" value="MBD2769119.1"/>
    <property type="molecule type" value="Genomic_DNA"/>
</dbReference>
<evidence type="ECO:0000256" key="1">
    <source>
        <dbReference type="SAM" id="MobiDB-lite"/>
    </source>
</evidence>
<gene>
    <name evidence="2" type="ORF">IC235_14590</name>
</gene>
<comment type="caution">
    <text evidence="2">The sequence shown here is derived from an EMBL/GenBank/DDBJ whole genome shotgun (WGS) entry which is preliminary data.</text>
</comment>
<keyword evidence="3" id="KW-1185">Reference proteome</keyword>
<organism evidence="2 3">
    <name type="scientific">Hymenobacter montanus</name>
    <dbReference type="NCBI Taxonomy" id="2771359"/>
    <lineage>
        <taxon>Bacteria</taxon>
        <taxon>Pseudomonadati</taxon>
        <taxon>Bacteroidota</taxon>
        <taxon>Cytophagia</taxon>
        <taxon>Cytophagales</taxon>
        <taxon>Hymenobacteraceae</taxon>
        <taxon>Hymenobacter</taxon>
    </lineage>
</organism>
<evidence type="ECO:0000313" key="3">
    <source>
        <dbReference type="Proteomes" id="UP000612233"/>
    </source>
</evidence>
<sequence>MKWLLTLLALPCGFEPIAAQSRSSNPPGAGLSDLRTLLKAGPHAQAGPPACRQHQPPGSGLVPLAGAAGAQLVDRARVQLESLNPDVEVFAI</sequence>
<dbReference type="AlphaFoldDB" id="A0A927GKF7"/>
<dbReference type="Proteomes" id="UP000612233">
    <property type="component" value="Unassembled WGS sequence"/>
</dbReference>
<dbReference type="RefSeq" id="WP_191005931.1">
    <property type="nucleotide sequence ID" value="NZ_JACXAD010000016.1"/>
</dbReference>
<evidence type="ECO:0000313" key="2">
    <source>
        <dbReference type="EMBL" id="MBD2769119.1"/>
    </source>
</evidence>
<name>A0A927GKF7_9BACT</name>
<feature type="region of interest" description="Disordered" evidence="1">
    <location>
        <begin position="39"/>
        <end position="60"/>
    </location>
</feature>
<accession>A0A927GKF7</accession>
<reference evidence="2" key="1">
    <citation type="submission" date="2020-09" db="EMBL/GenBank/DDBJ databases">
        <authorList>
            <person name="Kim M.K."/>
        </authorList>
    </citation>
    <scope>NUCLEOTIDE SEQUENCE</scope>
    <source>
        <strain evidence="2">BT664</strain>
    </source>
</reference>
<protein>
    <submittedName>
        <fullName evidence="2">Uncharacterized protein</fullName>
    </submittedName>
</protein>